<dbReference type="SUPFAM" id="SSF54913">
    <property type="entry name" value="GlnB-like"/>
    <property type="match status" value="1"/>
</dbReference>
<accession>A0A095Y544</accession>
<keyword evidence="1" id="KW-0597">Phosphoprotein</keyword>
<dbReference type="Proteomes" id="UP000029548">
    <property type="component" value="Unassembled WGS sequence"/>
</dbReference>
<feature type="modified residue" description="O-UMP-tyrosine" evidence="1">
    <location>
        <position position="51"/>
    </location>
</feature>
<dbReference type="GO" id="GO:0006808">
    <property type="term" value="P:regulation of nitrogen utilization"/>
    <property type="evidence" value="ECO:0007669"/>
    <property type="project" value="InterPro"/>
</dbReference>
<dbReference type="InterPro" id="IPR015867">
    <property type="entry name" value="N-reg_PII/ATP_PRibTrfase_C"/>
</dbReference>
<organism evidence="2 3">
    <name type="scientific">Corynebacterium freneyi DNF00450</name>
    <dbReference type="NCBI Taxonomy" id="1287475"/>
    <lineage>
        <taxon>Bacteria</taxon>
        <taxon>Bacillati</taxon>
        <taxon>Actinomycetota</taxon>
        <taxon>Actinomycetes</taxon>
        <taxon>Mycobacteriales</taxon>
        <taxon>Corynebacteriaceae</taxon>
        <taxon>Corynebacterium</taxon>
    </lineage>
</organism>
<proteinExistence type="predicted"/>
<dbReference type="EMBL" id="JRNE01000037">
    <property type="protein sequence ID" value="KGF17585.1"/>
    <property type="molecule type" value="Genomic_DNA"/>
</dbReference>
<dbReference type="PRINTS" id="PR00340">
    <property type="entry name" value="PIIGLNB"/>
</dbReference>
<dbReference type="SMART" id="SM00938">
    <property type="entry name" value="P-II"/>
    <property type="match status" value="1"/>
</dbReference>
<dbReference type="InterPro" id="IPR002187">
    <property type="entry name" value="N-reg_PII"/>
</dbReference>
<dbReference type="GO" id="GO:0030234">
    <property type="term" value="F:enzyme regulator activity"/>
    <property type="evidence" value="ECO:0007669"/>
    <property type="project" value="InterPro"/>
</dbReference>
<name>A0A095Y544_9CORY</name>
<dbReference type="PANTHER" id="PTHR30115:SF11">
    <property type="entry name" value="NITROGEN REGULATORY PROTEIN P-II HOMOLOG"/>
    <property type="match status" value="1"/>
</dbReference>
<dbReference type="InterPro" id="IPR011322">
    <property type="entry name" value="N-reg_PII-like_a/b"/>
</dbReference>
<dbReference type="PROSITE" id="PS51343">
    <property type="entry name" value="PII_GLNB_DOM"/>
    <property type="match status" value="1"/>
</dbReference>
<dbReference type="GO" id="GO:0005524">
    <property type="term" value="F:ATP binding"/>
    <property type="evidence" value="ECO:0007669"/>
    <property type="project" value="TreeGrafter"/>
</dbReference>
<protein>
    <submittedName>
        <fullName evidence="2">Nitrogen regulatory protein P-II 1</fullName>
    </submittedName>
</protein>
<evidence type="ECO:0000313" key="2">
    <source>
        <dbReference type="EMBL" id="KGF17585.1"/>
    </source>
</evidence>
<sequence length="113" mass="12083">MKLITAIIKPTTLEAVRAALEELGVSGLTVAEVRGFGRQKGQVEVYRGTEYLVDFVEKLRLDVVVPDDLAEAVLDTVADAARTGSIGDGKVWATEVTGAVRVRTGERGEAALR</sequence>
<dbReference type="Pfam" id="PF00543">
    <property type="entry name" value="P-II"/>
    <property type="match status" value="1"/>
</dbReference>
<dbReference type="AlphaFoldDB" id="A0A095Y544"/>
<comment type="caution">
    <text evidence="2">The sequence shown here is derived from an EMBL/GenBank/DDBJ whole genome shotgun (WGS) entry which is preliminary data.</text>
</comment>
<gene>
    <name evidence="2" type="ORF">HMPREF1650_03240</name>
</gene>
<dbReference type="RefSeq" id="WP_035120794.1">
    <property type="nucleotide sequence ID" value="NZ_JRNE01000037.1"/>
</dbReference>
<evidence type="ECO:0000313" key="3">
    <source>
        <dbReference type="Proteomes" id="UP000029548"/>
    </source>
</evidence>
<reference evidence="2 3" key="1">
    <citation type="submission" date="2014-07" db="EMBL/GenBank/DDBJ databases">
        <authorList>
            <person name="McCorrison J."/>
            <person name="Sanka R."/>
            <person name="Torralba M."/>
            <person name="Gillis M."/>
            <person name="Haft D.H."/>
            <person name="Methe B."/>
            <person name="Sutton G."/>
            <person name="Nelson K.E."/>
        </authorList>
    </citation>
    <scope>NUCLEOTIDE SEQUENCE [LARGE SCALE GENOMIC DNA]</scope>
    <source>
        <strain evidence="2 3">DNF00450</strain>
    </source>
</reference>
<dbReference type="GO" id="GO:0005829">
    <property type="term" value="C:cytosol"/>
    <property type="evidence" value="ECO:0007669"/>
    <property type="project" value="TreeGrafter"/>
</dbReference>
<dbReference type="PANTHER" id="PTHR30115">
    <property type="entry name" value="NITROGEN REGULATORY PROTEIN P-II"/>
    <property type="match status" value="1"/>
</dbReference>
<dbReference type="Gene3D" id="3.30.70.120">
    <property type="match status" value="1"/>
</dbReference>
<dbReference type="eggNOG" id="COG0347">
    <property type="taxonomic scope" value="Bacteria"/>
</dbReference>
<evidence type="ECO:0000256" key="1">
    <source>
        <dbReference type="PIRSR" id="PIRSR602187-50"/>
    </source>
</evidence>